<dbReference type="PROSITE" id="PS51318">
    <property type="entry name" value="TAT"/>
    <property type="match status" value="1"/>
</dbReference>
<dbReference type="Gene3D" id="2.115.10.20">
    <property type="entry name" value="Glycosyl hydrolase domain, family 43"/>
    <property type="match status" value="1"/>
</dbReference>
<evidence type="ECO:0000313" key="1">
    <source>
        <dbReference type="EMBL" id="WIX98898.1"/>
    </source>
</evidence>
<evidence type="ECO:0000313" key="2">
    <source>
        <dbReference type="Proteomes" id="UP001239397"/>
    </source>
</evidence>
<keyword evidence="2" id="KW-1185">Reference proteome</keyword>
<accession>A0A9Y2JKC2</accession>
<sequence length="481" mass="51905">MTDFDRRAVLRSLTALGVTGVTASLFAGTAEAAAPSPLDLKFTVEEQFRPFDLIAPKFVQVDTRARPGTLVKTGVRPKAPYGTVTVEVPEESAFVVAGLAGDEVSVLGTYDAAAGQAGIEITTPAGTTVVKTAPAALRAPFGFAVVVNENAVTVLAGTGSGWRPLLTERDRVRALIDLRDPAVLGKLGYAYGSRGPARLGRVRAGYFGQAGVRDPHVVQYADGRPYIRDGKLYLTMTNAGLGFFQQAHWAVWTLDLADPSKLEQVAALFFTRDGVVLGDHAGQIVRDDEHDRFILLMSSWGDFAFTGVHVRHTTTRADVLSGVHVLPTARLPLPTTVSSWDPALTKIDGRWHIGFVESPAQQPAFLFHPALAAAPRGADYDHGLTLLGADLSVSQTEGTILQRVGGRWYLFASDGNAREYPVYDLRLRKLGTLNAPYGTNIPHPMLVRIGGRWWLPTFDGTQYAEDVLGYGGHGDFILMRA</sequence>
<dbReference type="RefSeq" id="WP_285995381.1">
    <property type="nucleotide sequence ID" value="NZ_CP127295.1"/>
</dbReference>
<reference evidence="1 2" key="1">
    <citation type="submission" date="2023-06" db="EMBL/GenBank/DDBJ databases">
        <authorList>
            <person name="Oyuntsetseg B."/>
            <person name="Kim S.B."/>
        </authorList>
    </citation>
    <scope>NUCLEOTIDE SEQUENCE [LARGE SCALE GENOMIC DNA]</scope>
    <source>
        <strain evidence="1 2">4-36</strain>
    </source>
</reference>
<name>A0A9Y2JKC2_9PSEU</name>
<dbReference type="KEGG" id="amog:QRX60_33230"/>
<dbReference type="InterPro" id="IPR023296">
    <property type="entry name" value="Glyco_hydro_beta-prop_sf"/>
</dbReference>
<gene>
    <name evidence="1" type="ORF">QRX60_33230</name>
</gene>
<organism evidence="1 2">
    <name type="scientific">Amycolatopsis mongoliensis</name>
    <dbReference type="NCBI Taxonomy" id="715475"/>
    <lineage>
        <taxon>Bacteria</taxon>
        <taxon>Bacillati</taxon>
        <taxon>Actinomycetota</taxon>
        <taxon>Actinomycetes</taxon>
        <taxon>Pseudonocardiales</taxon>
        <taxon>Pseudonocardiaceae</taxon>
        <taxon>Amycolatopsis</taxon>
    </lineage>
</organism>
<protein>
    <submittedName>
        <fullName evidence="1">Uncharacterized protein</fullName>
    </submittedName>
</protein>
<dbReference type="EMBL" id="CP127295">
    <property type="protein sequence ID" value="WIX98898.1"/>
    <property type="molecule type" value="Genomic_DNA"/>
</dbReference>
<dbReference type="InterPro" id="IPR006311">
    <property type="entry name" value="TAT_signal"/>
</dbReference>
<proteinExistence type="predicted"/>
<dbReference type="AlphaFoldDB" id="A0A9Y2JKC2"/>
<dbReference type="Proteomes" id="UP001239397">
    <property type="component" value="Chromosome"/>
</dbReference>
<dbReference type="SUPFAM" id="SSF75005">
    <property type="entry name" value="Arabinanase/levansucrase/invertase"/>
    <property type="match status" value="1"/>
</dbReference>